<dbReference type="Pfam" id="PF00186">
    <property type="entry name" value="DHFR_1"/>
    <property type="match status" value="1"/>
</dbReference>
<feature type="domain" description="DHFR" evidence="6">
    <location>
        <begin position="1"/>
        <end position="129"/>
    </location>
</feature>
<dbReference type="CDD" id="cd00209">
    <property type="entry name" value="DHFR"/>
    <property type="match status" value="1"/>
</dbReference>
<dbReference type="Gene3D" id="3.40.430.10">
    <property type="entry name" value="Dihydrofolate Reductase, subunit A"/>
    <property type="match status" value="1"/>
</dbReference>
<dbReference type="SUPFAM" id="SSF53597">
    <property type="entry name" value="Dihydrofolate reductase-like"/>
    <property type="match status" value="1"/>
</dbReference>
<dbReference type="PRINTS" id="PR00070">
    <property type="entry name" value="DHFR"/>
</dbReference>
<proteinExistence type="predicted"/>
<dbReference type="GO" id="GO:0050661">
    <property type="term" value="F:NADP binding"/>
    <property type="evidence" value="ECO:0007669"/>
    <property type="project" value="InterPro"/>
</dbReference>
<dbReference type="GO" id="GO:0005829">
    <property type="term" value="C:cytosol"/>
    <property type="evidence" value="ECO:0007669"/>
    <property type="project" value="TreeGrafter"/>
</dbReference>
<dbReference type="PANTHER" id="PTHR48069:SF3">
    <property type="entry name" value="DIHYDROFOLATE REDUCTASE"/>
    <property type="match status" value="1"/>
</dbReference>
<evidence type="ECO:0000256" key="5">
    <source>
        <dbReference type="ARBA" id="ARBA00023002"/>
    </source>
</evidence>
<dbReference type="EC" id="1.5.1.3" evidence="2"/>
<evidence type="ECO:0000256" key="3">
    <source>
        <dbReference type="ARBA" id="ARBA00022563"/>
    </source>
</evidence>
<dbReference type="GO" id="GO:0046655">
    <property type="term" value="P:folic acid metabolic process"/>
    <property type="evidence" value="ECO:0007669"/>
    <property type="project" value="TreeGrafter"/>
</dbReference>
<feature type="non-terminal residue" evidence="7">
    <location>
        <position position="1"/>
    </location>
</feature>
<reference evidence="7" key="1">
    <citation type="submission" date="2018-06" db="EMBL/GenBank/DDBJ databases">
        <authorList>
            <person name="Zhirakovskaya E."/>
        </authorList>
    </citation>
    <scope>NUCLEOTIDE SEQUENCE</scope>
</reference>
<dbReference type="InterPro" id="IPR024072">
    <property type="entry name" value="DHFR-like_dom_sf"/>
</dbReference>
<dbReference type="AlphaFoldDB" id="A0A3B0WMJ2"/>
<sequence>HFKEITMGKPIIMGRKTFESIGKPLPGRQNIVVSRKGFVAEGVITVSSIEEALQAVQNVPEVMVIGGENLYQQLIDKADQMILTHVDATCEGDAWFPEIDFDSWNIVSEMHYEADKKNNYNFNIVTYQRRY</sequence>
<dbReference type="GO" id="GO:0046654">
    <property type="term" value="P:tetrahydrofolate biosynthetic process"/>
    <property type="evidence" value="ECO:0007669"/>
    <property type="project" value="InterPro"/>
</dbReference>
<comment type="pathway">
    <text evidence="1">Cofactor biosynthesis; tetrahydrofolate biosynthesis; 5,6,7,8-tetrahydrofolate from 7,8-dihydrofolate: step 1/1.</text>
</comment>
<name>A0A3B0WMJ2_9ZZZZ</name>
<dbReference type="GO" id="GO:0046452">
    <property type="term" value="P:dihydrofolate metabolic process"/>
    <property type="evidence" value="ECO:0007669"/>
    <property type="project" value="TreeGrafter"/>
</dbReference>
<evidence type="ECO:0000256" key="4">
    <source>
        <dbReference type="ARBA" id="ARBA00022857"/>
    </source>
</evidence>
<gene>
    <name evidence="7" type="ORF">MNBD_GAMMA07-19</name>
</gene>
<keyword evidence="4" id="KW-0521">NADP</keyword>
<keyword evidence="5 7" id="KW-0560">Oxidoreductase</keyword>
<accession>A0A3B0WMJ2</accession>
<dbReference type="EMBL" id="UOFF01000356">
    <property type="protein sequence ID" value="VAW57218.1"/>
    <property type="molecule type" value="Genomic_DNA"/>
</dbReference>
<dbReference type="InterPro" id="IPR012259">
    <property type="entry name" value="DHFR"/>
</dbReference>
<evidence type="ECO:0000256" key="2">
    <source>
        <dbReference type="ARBA" id="ARBA00012856"/>
    </source>
</evidence>
<evidence type="ECO:0000313" key="7">
    <source>
        <dbReference type="EMBL" id="VAW57218.1"/>
    </source>
</evidence>
<dbReference type="InterPro" id="IPR001796">
    <property type="entry name" value="DHFR_dom"/>
</dbReference>
<dbReference type="PROSITE" id="PS51330">
    <property type="entry name" value="DHFR_2"/>
    <property type="match status" value="1"/>
</dbReference>
<evidence type="ECO:0000256" key="1">
    <source>
        <dbReference type="ARBA" id="ARBA00004903"/>
    </source>
</evidence>
<keyword evidence="3" id="KW-0554">One-carbon metabolism</keyword>
<dbReference type="PANTHER" id="PTHR48069">
    <property type="entry name" value="DIHYDROFOLATE REDUCTASE"/>
    <property type="match status" value="1"/>
</dbReference>
<evidence type="ECO:0000259" key="6">
    <source>
        <dbReference type="PROSITE" id="PS51330"/>
    </source>
</evidence>
<organism evidence="7">
    <name type="scientific">hydrothermal vent metagenome</name>
    <dbReference type="NCBI Taxonomy" id="652676"/>
    <lineage>
        <taxon>unclassified sequences</taxon>
        <taxon>metagenomes</taxon>
        <taxon>ecological metagenomes</taxon>
    </lineage>
</organism>
<protein>
    <recommendedName>
        <fullName evidence="2">dihydrofolate reductase</fullName>
        <ecNumber evidence="2">1.5.1.3</ecNumber>
    </recommendedName>
</protein>
<dbReference type="PIRSF" id="PIRSF000194">
    <property type="entry name" value="DHFR"/>
    <property type="match status" value="1"/>
</dbReference>
<dbReference type="GO" id="GO:0006730">
    <property type="term" value="P:one-carbon metabolic process"/>
    <property type="evidence" value="ECO:0007669"/>
    <property type="project" value="UniProtKB-KW"/>
</dbReference>
<dbReference type="GO" id="GO:0004146">
    <property type="term" value="F:dihydrofolate reductase activity"/>
    <property type="evidence" value="ECO:0007669"/>
    <property type="project" value="UniProtKB-EC"/>
</dbReference>